<evidence type="ECO:0008006" key="3">
    <source>
        <dbReference type="Google" id="ProtNLM"/>
    </source>
</evidence>
<gene>
    <name evidence="2" type="primary">ORF50679</name>
</gene>
<dbReference type="EMBL" id="HACG01017260">
    <property type="protein sequence ID" value="CEK64125.1"/>
    <property type="molecule type" value="Transcribed_RNA"/>
</dbReference>
<proteinExistence type="predicted"/>
<accession>A0A0B6Z8T4</accession>
<evidence type="ECO:0000313" key="2">
    <source>
        <dbReference type="EMBL" id="CEK64125.1"/>
    </source>
</evidence>
<organism evidence="2">
    <name type="scientific">Arion vulgaris</name>
    <dbReference type="NCBI Taxonomy" id="1028688"/>
    <lineage>
        <taxon>Eukaryota</taxon>
        <taxon>Metazoa</taxon>
        <taxon>Spiralia</taxon>
        <taxon>Lophotrochozoa</taxon>
        <taxon>Mollusca</taxon>
        <taxon>Gastropoda</taxon>
        <taxon>Heterobranchia</taxon>
        <taxon>Euthyneura</taxon>
        <taxon>Panpulmonata</taxon>
        <taxon>Eupulmonata</taxon>
        <taxon>Stylommatophora</taxon>
        <taxon>Helicina</taxon>
        <taxon>Arionoidea</taxon>
        <taxon>Arionidae</taxon>
        <taxon>Arion</taxon>
    </lineage>
</organism>
<reference evidence="2" key="1">
    <citation type="submission" date="2014-12" db="EMBL/GenBank/DDBJ databases">
        <title>Insight into the proteome of Arion vulgaris.</title>
        <authorList>
            <person name="Aradska J."/>
            <person name="Bulat T."/>
            <person name="Smidak R."/>
            <person name="Sarate P."/>
            <person name="Gangsoo J."/>
            <person name="Sialana F."/>
            <person name="Bilban M."/>
            <person name="Lubec G."/>
        </authorList>
    </citation>
    <scope>NUCLEOTIDE SEQUENCE</scope>
    <source>
        <tissue evidence="2">Skin</tissue>
    </source>
</reference>
<evidence type="ECO:0000256" key="1">
    <source>
        <dbReference type="SAM" id="MobiDB-lite"/>
    </source>
</evidence>
<dbReference type="AlphaFoldDB" id="A0A0B6Z8T4"/>
<name>A0A0B6Z8T4_9EUPU</name>
<feature type="compositionally biased region" description="Basic and acidic residues" evidence="1">
    <location>
        <begin position="22"/>
        <end position="47"/>
    </location>
</feature>
<feature type="region of interest" description="Disordered" evidence="1">
    <location>
        <begin position="22"/>
        <end position="55"/>
    </location>
</feature>
<sequence length="129" mass="14442">QETNVKLSKARLQAKAKVVKKLAQDGKKEVEEPQKESNGDGVSHDDGGLSQQASSRAKMMLFKRKLEEKDSIIAEKEDIIRVREGQLESKERVLAERDNLLHDLTEQLEEKTKAMEKMPGISGGLGDEQ</sequence>
<feature type="non-terminal residue" evidence="2">
    <location>
        <position position="1"/>
    </location>
</feature>
<feature type="non-terminal residue" evidence="2">
    <location>
        <position position="129"/>
    </location>
</feature>
<protein>
    <recommendedName>
        <fullName evidence="3">BMERB domain-containing protein</fullName>
    </recommendedName>
</protein>